<dbReference type="Proteomes" id="UP000597762">
    <property type="component" value="Unassembled WGS sequence"/>
</dbReference>
<evidence type="ECO:0000313" key="2">
    <source>
        <dbReference type="EMBL" id="CAE1245128.1"/>
    </source>
</evidence>
<name>A0A812BYP3_ACAPH</name>
<evidence type="ECO:0000256" key="1">
    <source>
        <dbReference type="SAM" id="Phobius"/>
    </source>
</evidence>
<dbReference type="EMBL" id="CAHIKZ030000921">
    <property type="protein sequence ID" value="CAE1245128.1"/>
    <property type="molecule type" value="Genomic_DNA"/>
</dbReference>
<accession>A0A812BYP3</accession>
<comment type="caution">
    <text evidence="2">The sequence shown here is derived from an EMBL/GenBank/DDBJ whole genome shotgun (WGS) entry which is preliminary data.</text>
</comment>
<feature type="transmembrane region" description="Helical" evidence="1">
    <location>
        <begin position="21"/>
        <end position="43"/>
    </location>
</feature>
<keyword evidence="1" id="KW-1133">Transmembrane helix</keyword>
<keyword evidence="1" id="KW-0812">Transmembrane</keyword>
<feature type="transmembrane region" description="Helical" evidence="1">
    <location>
        <begin position="99"/>
        <end position="119"/>
    </location>
</feature>
<protein>
    <submittedName>
        <fullName evidence="2">Uncharacterized protein</fullName>
    </submittedName>
</protein>
<keyword evidence="3" id="KW-1185">Reference proteome</keyword>
<gene>
    <name evidence="2" type="ORF">SPHA_24605</name>
</gene>
<evidence type="ECO:0000313" key="3">
    <source>
        <dbReference type="Proteomes" id="UP000597762"/>
    </source>
</evidence>
<feature type="transmembrane region" description="Helical" evidence="1">
    <location>
        <begin position="140"/>
        <end position="166"/>
    </location>
</feature>
<organism evidence="2 3">
    <name type="scientific">Acanthosepion pharaonis</name>
    <name type="common">Pharaoh cuttlefish</name>
    <name type="synonym">Sepia pharaonis</name>
    <dbReference type="NCBI Taxonomy" id="158019"/>
    <lineage>
        <taxon>Eukaryota</taxon>
        <taxon>Metazoa</taxon>
        <taxon>Spiralia</taxon>
        <taxon>Lophotrochozoa</taxon>
        <taxon>Mollusca</taxon>
        <taxon>Cephalopoda</taxon>
        <taxon>Coleoidea</taxon>
        <taxon>Decapodiformes</taxon>
        <taxon>Sepiida</taxon>
        <taxon>Sepiina</taxon>
        <taxon>Sepiidae</taxon>
        <taxon>Acanthosepion</taxon>
    </lineage>
</organism>
<proteinExistence type="predicted"/>
<dbReference type="AlphaFoldDB" id="A0A812BYP3"/>
<reference evidence="2" key="1">
    <citation type="submission" date="2021-01" db="EMBL/GenBank/DDBJ databases">
        <authorList>
            <person name="Li R."/>
            <person name="Bekaert M."/>
        </authorList>
    </citation>
    <scope>NUCLEOTIDE SEQUENCE</scope>
    <source>
        <strain evidence="2">Farmed</strain>
    </source>
</reference>
<sequence length="237" mass="26912">MSPSNTTKRRGRDTVSICCELKYSIFHFFLSSSYLALCLFVSIHPYSFSVRIFLSIPPLYLDSLPDSLYISLPFLEYHTHTHTLSLSPSLSLSLPHLSLLPALIHLPPLLLIIIAETKNKKIGDGQQKRSKKSLMRPNSLFRSLFIANSLPSFLAHFPTFIHSFFLSSSSPYLFLRFLLHSPPLSLSLSLSLSFPGYFFLFLLLLLDPPFSALHHIIPFQECARATNFIPMRHSDAQ</sequence>
<feature type="transmembrane region" description="Helical" evidence="1">
    <location>
        <begin position="186"/>
        <end position="206"/>
    </location>
</feature>
<keyword evidence="1" id="KW-0472">Membrane</keyword>